<evidence type="ECO:0000256" key="1">
    <source>
        <dbReference type="SAM" id="MobiDB-lite"/>
    </source>
</evidence>
<dbReference type="InterPro" id="IPR011009">
    <property type="entry name" value="Kinase-like_dom_sf"/>
</dbReference>
<dbReference type="InterPro" id="IPR051035">
    <property type="entry name" value="Mito_inheritance_9"/>
</dbReference>
<accession>A0A022VYH0</accession>
<dbReference type="Gene3D" id="3.30.200.20">
    <property type="entry name" value="Phosphorylase Kinase, domain 1"/>
    <property type="match status" value="1"/>
</dbReference>
<dbReference type="Pfam" id="PF01636">
    <property type="entry name" value="APH"/>
    <property type="match status" value="1"/>
</dbReference>
<dbReference type="OrthoDB" id="10003767at2759"/>
<sequence>MTPSVRAVRAHNFHYNYLLPSTLTRKHALNPKLPRQSRTTPVFAIRRHTSTMISERDLFTYTSGRYLYNEKLRLAERYVEFNVEALKRIAAKAVDRDSTASIKKLAEGGFNRVFLLTMNDGFEVIVKIPYLLAVPQKLTTESEVATLDFLRGKSIPVPKVYAWSSDKENEVGTEYIVMEKATGKPLTDRWFNITPKEMLKLVTSYVDIEKKLFSFPFAAHGSLYYKETLPQNLRVDLYSPGELGDDRFCIGPVTDYMFWSGKRANFDLNRGPWQDHCQYLQSIGEREIEWTKKFGKPLMNDFPHNALENIPREISQDVYIDLLKKYLSLAPYILPQDPTDPMNKPTLRHPGTFSCASYLLAELTRVDLNPSNIFVSEEGEITCLIDWQYAAVLPLLLVAGNPPMFDNPDSEPPKDLEKPSLPPDYDTLSAEEREHADELHRQRMLFWLYMVFNGRDNKPHLTALRYPLLMPRQHLVDRAGRQWTGNFITLKGAILRVVSNWHIILGKRAGTIECPVNFTKEEEEEFYAIEEQWFQFNILTEHLRSKLDHLSEDGWVRNESYDKVVALNKEFKEEWLARGEDDDDRFLVEKGWPFQDHEEVD</sequence>
<dbReference type="GO" id="GO:0005739">
    <property type="term" value="C:mitochondrion"/>
    <property type="evidence" value="ECO:0007669"/>
    <property type="project" value="TreeGrafter"/>
</dbReference>
<dbReference type="PANTHER" id="PTHR36091:SF2">
    <property type="entry name" value="AMINOGLYCOSIDE PHOSPHOTRANSFERASE DOMAIN-CONTAINING PROTEIN"/>
    <property type="match status" value="1"/>
</dbReference>
<dbReference type="Proteomes" id="UP000023758">
    <property type="component" value="Unassembled WGS sequence"/>
</dbReference>
<dbReference type="SUPFAM" id="SSF56112">
    <property type="entry name" value="Protein kinase-like (PK-like)"/>
    <property type="match status" value="1"/>
</dbReference>
<dbReference type="EMBL" id="KK207877">
    <property type="protein sequence ID" value="EZF50778.1"/>
    <property type="molecule type" value="Genomic_DNA"/>
</dbReference>
<dbReference type="InterPro" id="IPR002575">
    <property type="entry name" value="Aminoglycoside_PTrfase"/>
</dbReference>
<proteinExistence type="predicted"/>
<evidence type="ECO:0000313" key="3">
    <source>
        <dbReference type="EMBL" id="EZF50778.1"/>
    </source>
</evidence>
<evidence type="ECO:0000259" key="2">
    <source>
        <dbReference type="Pfam" id="PF01636"/>
    </source>
</evidence>
<dbReference type="PANTHER" id="PTHR36091">
    <property type="entry name" value="ALTERED INHERITANCE OF MITOCHONDRIA PROTEIN 9, MITOCHONDRIAL"/>
    <property type="match status" value="1"/>
</dbReference>
<organism evidence="3">
    <name type="scientific">Trichophyton rubrum CBS 288.86</name>
    <dbReference type="NCBI Taxonomy" id="1215330"/>
    <lineage>
        <taxon>Eukaryota</taxon>
        <taxon>Fungi</taxon>
        <taxon>Dikarya</taxon>
        <taxon>Ascomycota</taxon>
        <taxon>Pezizomycotina</taxon>
        <taxon>Eurotiomycetes</taxon>
        <taxon>Eurotiomycetidae</taxon>
        <taxon>Onygenales</taxon>
        <taxon>Arthrodermataceae</taxon>
        <taxon>Trichophyton</taxon>
    </lineage>
</organism>
<dbReference type="HOGENOM" id="CLU_019189_9_1_1"/>
<protein>
    <recommendedName>
        <fullName evidence="2">Aminoglycoside phosphotransferase domain-containing protein</fullName>
    </recommendedName>
</protein>
<feature type="domain" description="Aminoglycoside phosphotransferase" evidence="2">
    <location>
        <begin position="102"/>
        <end position="216"/>
    </location>
</feature>
<dbReference type="AlphaFoldDB" id="A0A022VYH0"/>
<reference evidence="3" key="1">
    <citation type="submission" date="2014-02" db="EMBL/GenBank/DDBJ databases">
        <title>The Genome Sequence of Trichophyton rubrum (morphotype fischeri) CBS 288.86.</title>
        <authorList>
            <consortium name="The Broad Institute Genomics Platform"/>
            <person name="Cuomo C.A."/>
            <person name="White T.C."/>
            <person name="Graser Y."/>
            <person name="Martinez-Rossi N."/>
            <person name="Heitman J."/>
            <person name="Young S.K."/>
            <person name="Zeng Q."/>
            <person name="Gargeya S."/>
            <person name="Abouelleil A."/>
            <person name="Alvarado L."/>
            <person name="Chapman S.B."/>
            <person name="Gainer-Dewar J."/>
            <person name="Goldberg J."/>
            <person name="Griggs A."/>
            <person name="Gujja S."/>
            <person name="Hansen M."/>
            <person name="Howarth C."/>
            <person name="Imamovic A."/>
            <person name="Larimer J."/>
            <person name="Martinez D."/>
            <person name="Murphy C."/>
            <person name="Pearson M.D."/>
            <person name="Persinoti G."/>
            <person name="Poon T."/>
            <person name="Priest M."/>
            <person name="Roberts A.D."/>
            <person name="Saif S."/>
            <person name="Shea T.D."/>
            <person name="Sykes S.N."/>
            <person name="Wortman J."/>
            <person name="Nusbaum C."/>
            <person name="Birren B."/>
        </authorList>
    </citation>
    <scope>NUCLEOTIDE SEQUENCE [LARGE SCALE GENOMIC DNA]</scope>
    <source>
        <strain evidence="3">CBS 288.86</strain>
    </source>
</reference>
<name>A0A022VYH0_TRIRU</name>
<feature type="region of interest" description="Disordered" evidence="1">
    <location>
        <begin position="404"/>
        <end position="427"/>
    </location>
</feature>
<gene>
    <name evidence="3" type="ORF">H103_05866</name>
</gene>